<evidence type="ECO:0000256" key="5">
    <source>
        <dbReference type="ARBA" id="ARBA00022840"/>
    </source>
</evidence>
<keyword evidence="5" id="KW-0067">ATP-binding</keyword>
<evidence type="ECO:0000256" key="3">
    <source>
        <dbReference type="ARBA" id="ARBA00022490"/>
    </source>
</evidence>
<evidence type="ECO:0000256" key="4">
    <source>
        <dbReference type="ARBA" id="ARBA00022741"/>
    </source>
</evidence>
<dbReference type="Gene3D" id="3.40.50.300">
    <property type="entry name" value="P-loop containing nucleotide triphosphate hydrolases"/>
    <property type="match status" value="1"/>
</dbReference>
<evidence type="ECO:0000256" key="1">
    <source>
        <dbReference type="ARBA" id="ARBA00004496"/>
    </source>
</evidence>
<dbReference type="EMBL" id="CP032620">
    <property type="protein sequence ID" value="AYF94174.1"/>
    <property type="molecule type" value="Genomic_DNA"/>
</dbReference>
<dbReference type="InterPro" id="IPR003714">
    <property type="entry name" value="PhoH"/>
</dbReference>
<dbReference type="Pfam" id="PF02562">
    <property type="entry name" value="PhoH"/>
    <property type="match status" value="1"/>
</dbReference>
<organism evidence="8 9">
    <name type="scientific">Streptococcus koreensis</name>
    <dbReference type="NCBI Taxonomy" id="2382163"/>
    <lineage>
        <taxon>Bacteria</taxon>
        <taxon>Bacillati</taxon>
        <taxon>Bacillota</taxon>
        <taxon>Bacilli</taxon>
        <taxon>Lactobacillales</taxon>
        <taxon>Streptococcaceae</taxon>
        <taxon>Streptococcus</taxon>
    </lineage>
</organism>
<name>A0ABN5PV33_9STRE</name>
<accession>A0ABN5PV33</accession>
<evidence type="ECO:0000259" key="7">
    <source>
        <dbReference type="Pfam" id="PF02562"/>
    </source>
</evidence>
<feature type="domain" description="PhoH-like protein" evidence="7">
    <location>
        <begin position="136"/>
        <end position="339"/>
    </location>
</feature>
<dbReference type="Proteomes" id="UP000277293">
    <property type="component" value="Chromosome"/>
</dbReference>
<dbReference type="PANTHER" id="PTHR30473">
    <property type="entry name" value="PROTEIN PHOH"/>
    <property type="match status" value="1"/>
</dbReference>
<dbReference type="InterPro" id="IPR051451">
    <property type="entry name" value="PhoH2-like"/>
</dbReference>
<reference evidence="9" key="1">
    <citation type="submission" date="2018-09" db="EMBL/GenBank/DDBJ databases">
        <title>Complete genome sequence of Streptococcus sp. KCOM 2890 (=JS71).</title>
        <authorList>
            <person name="Kook J.-K."/>
            <person name="Park S.-N."/>
            <person name="Lim Y.K."/>
        </authorList>
    </citation>
    <scope>NUCLEOTIDE SEQUENCE [LARGE SCALE GENOMIC DNA]</scope>
    <source>
        <strain evidence="9">JS71</strain>
    </source>
</reference>
<sequence length="359" mass="40591">MGRGWSILGLFVIIEKTYRDREVLYLKEHSIDIQLSHPDDLFHLFGSNERHLRLMEQEFGVTIHARTEIVQIIGEGGSCEQVRQVIQALLVLVNRGMTIGTPDVVTAIQMVRNNELDKFIALYEEEIIKDSYGKPIRVKTLGQKIYVDSVKHHDVTFGIGPAGTGKTFLAVTLAVTALKRGQVKRIILTRPAVEAGESLGFLPGDLKEKVDPYLRPVYDALYQILGKDQTTRMMEREIIEIAPLAYMRGRTLDDAFVILDEAQNTTIMQMKMFLTRLGFNSKMIVNGDTSQIDLPRNVKSGLIDAQKKLKNISQIDFVHFSAKDVVRHPVVAEIIRAYEPIPNPNPVLKENLDVEEEVE</sequence>
<keyword evidence="9" id="KW-1185">Reference proteome</keyword>
<comment type="similarity">
    <text evidence="2">Belongs to the PhoH family.</text>
</comment>
<gene>
    <name evidence="8" type="ORF">D7D50_06020</name>
</gene>
<evidence type="ECO:0000313" key="9">
    <source>
        <dbReference type="Proteomes" id="UP000277293"/>
    </source>
</evidence>
<proteinExistence type="inferred from homology"/>
<dbReference type="InterPro" id="IPR027417">
    <property type="entry name" value="P-loop_NTPase"/>
</dbReference>
<dbReference type="SUPFAM" id="SSF52540">
    <property type="entry name" value="P-loop containing nucleoside triphosphate hydrolases"/>
    <property type="match status" value="1"/>
</dbReference>
<dbReference type="PANTHER" id="PTHR30473:SF1">
    <property type="entry name" value="PHOH-LIKE PROTEIN"/>
    <property type="match status" value="1"/>
</dbReference>
<comment type="subcellular location">
    <subcellularLocation>
        <location evidence="1">Cytoplasm</location>
    </subcellularLocation>
</comment>
<evidence type="ECO:0000313" key="8">
    <source>
        <dbReference type="EMBL" id="AYF94174.1"/>
    </source>
</evidence>
<keyword evidence="4" id="KW-0547">Nucleotide-binding</keyword>
<evidence type="ECO:0000256" key="6">
    <source>
        <dbReference type="ARBA" id="ARBA00039970"/>
    </source>
</evidence>
<evidence type="ECO:0000256" key="2">
    <source>
        <dbReference type="ARBA" id="ARBA00010393"/>
    </source>
</evidence>
<keyword evidence="3" id="KW-0963">Cytoplasm</keyword>
<protein>
    <recommendedName>
        <fullName evidence="6">PhoH-like protein</fullName>
    </recommendedName>
</protein>